<sequence>MKEMNERMNKPILLFDGVCNMCNSLVQFVIKHDKKEIFYFASLQSEAGKLLLERVGLAHIDMDTFVYVDHSRAFIKSSAALRVFRDLGGWWRLLYIGIIVPRVIRDGIYEQVAKRRYKWFGKKEECMLPTPQQRKRFLESTEDVTQSFEK</sequence>
<accession>A0ABT9W2H3</accession>
<proteinExistence type="predicted"/>
<comment type="caution">
    <text evidence="1">The sequence shown here is derived from an EMBL/GenBank/DDBJ whole genome shotgun (WGS) entry which is preliminary data.</text>
</comment>
<dbReference type="InterPro" id="IPR052927">
    <property type="entry name" value="DCC_oxidoreductase"/>
</dbReference>
<dbReference type="Proteomes" id="UP001235840">
    <property type="component" value="Unassembled WGS sequence"/>
</dbReference>
<reference evidence="1 2" key="1">
    <citation type="submission" date="2023-07" db="EMBL/GenBank/DDBJ databases">
        <title>Genomic Encyclopedia of Type Strains, Phase IV (KMG-IV): sequencing the most valuable type-strain genomes for metagenomic binning, comparative biology and taxonomic classification.</title>
        <authorList>
            <person name="Goeker M."/>
        </authorList>
    </citation>
    <scope>NUCLEOTIDE SEQUENCE [LARGE SCALE GENOMIC DNA]</scope>
    <source>
        <strain evidence="1 2">DSM 12751</strain>
    </source>
</reference>
<dbReference type="Pfam" id="PF04134">
    <property type="entry name" value="DCC1-like"/>
    <property type="match status" value="1"/>
</dbReference>
<dbReference type="PANTHER" id="PTHR33639">
    <property type="entry name" value="THIOL-DISULFIDE OXIDOREDUCTASE DCC"/>
    <property type="match status" value="1"/>
</dbReference>
<gene>
    <name evidence="1" type="ORF">J2S11_003383</name>
</gene>
<keyword evidence="2" id="KW-1185">Reference proteome</keyword>
<protein>
    <submittedName>
        <fullName evidence="1">DCC family thiol-disulfide oxidoreductase YuxK</fullName>
    </submittedName>
</protein>
<dbReference type="EMBL" id="JAUSTY010000016">
    <property type="protein sequence ID" value="MDQ0167458.1"/>
    <property type="molecule type" value="Genomic_DNA"/>
</dbReference>
<dbReference type="InterPro" id="IPR007263">
    <property type="entry name" value="DCC1-like"/>
</dbReference>
<dbReference type="PANTHER" id="PTHR33639:SF2">
    <property type="entry name" value="DUF393 DOMAIN-CONTAINING PROTEIN"/>
    <property type="match status" value="1"/>
</dbReference>
<organism evidence="1 2">
    <name type="scientific">Caldalkalibacillus horti</name>
    <dbReference type="NCBI Taxonomy" id="77523"/>
    <lineage>
        <taxon>Bacteria</taxon>
        <taxon>Bacillati</taxon>
        <taxon>Bacillota</taxon>
        <taxon>Bacilli</taxon>
        <taxon>Bacillales</taxon>
        <taxon>Bacillaceae</taxon>
        <taxon>Caldalkalibacillus</taxon>
    </lineage>
</organism>
<name>A0ABT9W2H3_9BACI</name>
<evidence type="ECO:0000313" key="2">
    <source>
        <dbReference type="Proteomes" id="UP001235840"/>
    </source>
</evidence>
<evidence type="ECO:0000313" key="1">
    <source>
        <dbReference type="EMBL" id="MDQ0167458.1"/>
    </source>
</evidence>